<sequence>MIDDRPDVVVITHGTKVQANVYAASAWRDNHDQSLFITAVVKALCRLSESRHGQRSEWHGAGNQ</sequence>
<reference evidence="1 2" key="1">
    <citation type="submission" date="2018-11" db="EMBL/GenBank/DDBJ databases">
        <title>Characterization of surface water Dickeya isolates.</title>
        <authorList>
            <person name="Van Gijsegem F."/>
            <person name="Pedron J."/>
        </authorList>
    </citation>
    <scope>NUCLEOTIDE SEQUENCE [LARGE SCALE GENOMIC DNA]</scope>
    <source>
        <strain evidence="1 2">FVG10-MFV-A16</strain>
    </source>
</reference>
<proteinExistence type="predicted"/>
<name>A0ABX9WTJ2_9GAMM</name>
<evidence type="ECO:0000313" key="2">
    <source>
        <dbReference type="Proteomes" id="UP000271870"/>
    </source>
</evidence>
<accession>A0ABX9WTJ2</accession>
<organism evidence="1 2">
    <name type="scientific">Dickeya undicola</name>
    <dbReference type="NCBI Taxonomy" id="1577887"/>
    <lineage>
        <taxon>Bacteria</taxon>
        <taxon>Pseudomonadati</taxon>
        <taxon>Pseudomonadota</taxon>
        <taxon>Gammaproteobacteria</taxon>
        <taxon>Enterobacterales</taxon>
        <taxon>Pectobacteriaceae</taxon>
        <taxon>Dickeya</taxon>
    </lineage>
</organism>
<evidence type="ECO:0000313" key="1">
    <source>
        <dbReference type="EMBL" id="RNM21895.1"/>
    </source>
</evidence>
<keyword evidence="2" id="KW-1185">Reference proteome</keyword>
<protein>
    <submittedName>
        <fullName evidence="1">Uncharacterized protein</fullName>
    </submittedName>
</protein>
<dbReference type="Proteomes" id="UP000271870">
    <property type="component" value="Unassembled WGS sequence"/>
</dbReference>
<dbReference type="EMBL" id="RJLS01000016">
    <property type="protein sequence ID" value="RNM21895.1"/>
    <property type="molecule type" value="Genomic_DNA"/>
</dbReference>
<comment type="caution">
    <text evidence="1">The sequence shown here is derived from an EMBL/GenBank/DDBJ whole genome shotgun (WGS) entry which is preliminary data.</text>
</comment>
<gene>
    <name evidence="1" type="ORF">EFS38_14825</name>
</gene>